<dbReference type="InterPro" id="IPR057670">
    <property type="entry name" value="SH3_retrovirus"/>
</dbReference>
<dbReference type="eggNOG" id="KOG0017">
    <property type="taxonomic scope" value="Eukaryota"/>
</dbReference>
<dbReference type="InParanoid" id="A0A061FHV9"/>
<dbReference type="InterPro" id="IPR001584">
    <property type="entry name" value="Integrase_cat-core"/>
</dbReference>
<dbReference type="Proteomes" id="UP000026915">
    <property type="component" value="Chromosome 8"/>
</dbReference>
<dbReference type="GO" id="GO:0015074">
    <property type="term" value="P:DNA integration"/>
    <property type="evidence" value="ECO:0007669"/>
    <property type="project" value="InterPro"/>
</dbReference>
<evidence type="ECO:0000313" key="4">
    <source>
        <dbReference type="Proteomes" id="UP000026915"/>
    </source>
</evidence>
<dbReference type="AlphaFoldDB" id="A0A061FHV9"/>
<evidence type="ECO:0000256" key="1">
    <source>
        <dbReference type="SAM" id="MobiDB-lite"/>
    </source>
</evidence>
<evidence type="ECO:0000313" key="3">
    <source>
        <dbReference type="EMBL" id="EOY16636.1"/>
    </source>
</evidence>
<dbReference type="SUPFAM" id="SSF53098">
    <property type="entry name" value="Ribonuclease H-like"/>
    <property type="match status" value="1"/>
</dbReference>
<proteinExistence type="predicted"/>
<keyword evidence="4" id="KW-1185">Reference proteome</keyword>
<dbReference type="OMA" id="NISSFRC"/>
<feature type="region of interest" description="Disordered" evidence="1">
    <location>
        <begin position="1"/>
        <end position="25"/>
    </location>
</feature>
<dbReference type="Gene3D" id="3.30.420.10">
    <property type="entry name" value="Ribonuclease H-like superfamily/Ribonuclease H"/>
    <property type="match status" value="1"/>
</dbReference>
<name>A0A061FHV9_THECC</name>
<feature type="domain" description="Integrase catalytic" evidence="2">
    <location>
        <begin position="375"/>
        <end position="468"/>
    </location>
</feature>
<dbReference type="HOGENOM" id="CLU_001650_3_0_1"/>
<keyword evidence="3" id="KW-0808">Transferase</keyword>
<dbReference type="PANTHER" id="PTHR11439:SF440">
    <property type="entry name" value="INTEGRASE CATALYTIC DOMAIN-CONTAINING PROTEIN"/>
    <property type="match status" value="1"/>
</dbReference>
<sequence length="1118" mass="127228">MADATLEGSSEVSSEPSRNVSSSVIPTVGENHSLQITQHKLNGANFLEWSQSVMLVIRGKGKLDYLTGTKVTPKEGATGHSTWESENSMVMAWLINSMKPKIGRTYLFYKTAKEIWDMAHEMYSNLKNSAQCFEVRSALRSTKQGNLSMIEYFNTFTKLWQEMDMFYETNWHCPEDSLKYKQMLEKERVFDFLHGLSKDLDEVQGGLLGTKPFPNIREAFAEVRREESRKRAMLRMTTEVISDNLSQSSALVSKKHEPANSSDQRGNRKNDKAWCDHCQRPYHTRGTCWKTHGKPANWKARKQGASDHVTGCHSKLTNDLNCVAKFYPSFGEFQDLLSGRTIGNAKMRDGLYYLEDHGQVNKQALALSGELTPVSNNGREYFNSILGNYFIENGIFHQSSCVKTPQQNGIAERKNRHLLETARALMFTTHVPKQFWGEAVLTASYLINRLPSRVLRFKTPFDQKGYKCYCPTTKKMFVSLDVSFLEDQPFYPNLTLQGEILGEEKLWDCLIPLPVVPDIPETPPGNRNPPIMSSTDFGLETGEDPNGLSQQQSELRVYSRRNKKPQEVQSFTHQPCCQESNPQVNAETETEIIGAGDTSNLPQVETQPNELDIPIALKKGGCVLEEMRALKKNETWDVVELPEGKSSVGCNWVFTIKYKSNGEIERHKARLVAKGFTQVFGVDYTETFAPIAKLNTIRVLLSLAANLDWALHQMDVKNAFLNRELDEEVYMDLPLGFEGAIGNRKVRRLKKSLYGLKQSPRAWFDRFAKTIKRYGYQQGQTDHTLFFKHSQDGKKTILIVYVDDIILTGDDTKEMERLKKTLRSEFEIKDLGQLRYFLGMEVARSKKGIIISQRKYTLDLLKETGMLGCKPAETPIVMNMKLGRTRSGIPVDRGRYQRLVGRLIYLSHTRPDIAFAVSVVSQYMHSPSEEHFEAVNRILRYLKSTPGKGLFFKKNELRSVEAFTDADWADSVEDRRSTSGYCTSVWGNLVTWRSKKQPVVARSSAEAEFRALAQGTCELIWLKRLMEELKVSSMGPMKLYCDNKAAISIAHNLVHHDQTKHVEIDRHFIKEKIEDGVICMTYVPTKQQIADVLTKGLPRPSFEVLVDKLGMTNIYSPA</sequence>
<dbReference type="Gramene" id="EOY16636">
    <property type="protein sequence ID" value="EOY16636"/>
    <property type="gene ID" value="TCM_035456"/>
</dbReference>
<dbReference type="Pfam" id="PF25597">
    <property type="entry name" value="SH3_retrovirus"/>
    <property type="match status" value="1"/>
</dbReference>
<accession>A0A061FHV9</accession>
<dbReference type="PROSITE" id="PS50994">
    <property type="entry name" value="INTEGRASE"/>
    <property type="match status" value="1"/>
</dbReference>
<dbReference type="InterPro" id="IPR029472">
    <property type="entry name" value="Copia-like_N"/>
</dbReference>
<dbReference type="InterPro" id="IPR013103">
    <property type="entry name" value="RVT_2"/>
</dbReference>
<dbReference type="CDD" id="cd09272">
    <property type="entry name" value="RNase_HI_RT_Ty1"/>
    <property type="match status" value="1"/>
</dbReference>
<dbReference type="SUPFAM" id="SSF56672">
    <property type="entry name" value="DNA/RNA polymerases"/>
    <property type="match status" value="1"/>
</dbReference>
<dbReference type="InterPro" id="IPR012337">
    <property type="entry name" value="RNaseH-like_sf"/>
</dbReference>
<dbReference type="EMBL" id="CM001886">
    <property type="protein sequence ID" value="EOY16636.1"/>
    <property type="molecule type" value="Genomic_DNA"/>
</dbReference>
<keyword evidence="3" id="KW-0418">Kinase</keyword>
<dbReference type="STRING" id="3641.A0A061FHV9"/>
<organism evidence="3 4">
    <name type="scientific">Theobroma cacao</name>
    <name type="common">Cacao</name>
    <name type="synonym">Cocoa</name>
    <dbReference type="NCBI Taxonomy" id="3641"/>
    <lineage>
        <taxon>Eukaryota</taxon>
        <taxon>Viridiplantae</taxon>
        <taxon>Streptophyta</taxon>
        <taxon>Embryophyta</taxon>
        <taxon>Tracheophyta</taxon>
        <taxon>Spermatophyta</taxon>
        <taxon>Magnoliopsida</taxon>
        <taxon>eudicotyledons</taxon>
        <taxon>Gunneridae</taxon>
        <taxon>Pentapetalae</taxon>
        <taxon>rosids</taxon>
        <taxon>malvids</taxon>
        <taxon>Malvales</taxon>
        <taxon>Malvaceae</taxon>
        <taxon>Byttnerioideae</taxon>
        <taxon>Theobroma</taxon>
    </lineage>
</organism>
<feature type="region of interest" description="Disordered" evidence="1">
    <location>
        <begin position="520"/>
        <end position="551"/>
    </location>
</feature>
<evidence type="ECO:0000259" key="2">
    <source>
        <dbReference type="PROSITE" id="PS50994"/>
    </source>
</evidence>
<dbReference type="GO" id="GO:0016301">
    <property type="term" value="F:kinase activity"/>
    <property type="evidence" value="ECO:0007669"/>
    <property type="project" value="UniProtKB-KW"/>
</dbReference>
<reference evidence="3 4" key="1">
    <citation type="journal article" date="2013" name="Genome Biol.">
        <title>The genome sequence of the most widely cultivated cacao type and its use to identify candidate genes regulating pod color.</title>
        <authorList>
            <person name="Motamayor J.C."/>
            <person name="Mockaitis K."/>
            <person name="Schmutz J."/>
            <person name="Haiminen N."/>
            <person name="Iii D.L."/>
            <person name="Cornejo O."/>
            <person name="Findley S.D."/>
            <person name="Zheng P."/>
            <person name="Utro F."/>
            <person name="Royaert S."/>
            <person name="Saski C."/>
            <person name="Jenkins J."/>
            <person name="Podicheti R."/>
            <person name="Zhao M."/>
            <person name="Scheffler B.E."/>
            <person name="Stack J.C."/>
            <person name="Feltus F.A."/>
            <person name="Mustiga G.M."/>
            <person name="Amores F."/>
            <person name="Phillips W."/>
            <person name="Marelli J.P."/>
            <person name="May G.D."/>
            <person name="Shapiro H."/>
            <person name="Ma J."/>
            <person name="Bustamante C.D."/>
            <person name="Schnell R.J."/>
            <person name="Main D."/>
            <person name="Gilbert D."/>
            <person name="Parida L."/>
            <person name="Kuhn D.N."/>
        </authorList>
    </citation>
    <scope>NUCLEOTIDE SEQUENCE [LARGE SCALE GENOMIC DNA]</scope>
    <source>
        <strain evidence="4">cv. Matina 1-6</strain>
    </source>
</reference>
<dbReference type="Pfam" id="PF07727">
    <property type="entry name" value="RVT_2"/>
    <property type="match status" value="1"/>
</dbReference>
<dbReference type="InterPro" id="IPR036397">
    <property type="entry name" value="RNaseH_sf"/>
</dbReference>
<gene>
    <name evidence="3" type="ORF">TCM_035456</name>
</gene>
<feature type="compositionally biased region" description="Low complexity" evidence="1">
    <location>
        <begin position="7"/>
        <end position="24"/>
    </location>
</feature>
<protein>
    <submittedName>
        <fullName evidence="3">Cysteine-rich RLK (RECEPTOR-like protein kinase) 8</fullName>
    </submittedName>
</protein>
<dbReference type="GO" id="GO:0003676">
    <property type="term" value="F:nucleic acid binding"/>
    <property type="evidence" value="ECO:0007669"/>
    <property type="project" value="InterPro"/>
</dbReference>
<feature type="region of interest" description="Disordered" evidence="1">
    <location>
        <begin position="247"/>
        <end position="273"/>
    </location>
</feature>
<dbReference type="Pfam" id="PF14244">
    <property type="entry name" value="Retrotran_gag_3"/>
    <property type="match status" value="1"/>
</dbReference>
<dbReference type="InterPro" id="IPR043502">
    <property type="entry name" value="DNA/RNA_pol_sf"/>
</dbReference>
<dbReference type="PANTHER" id="PTHR11439">
    <property type="entry name" value="GAG-POL-RELATED RETROTRANSPOSON"/>
    <property type="match status" value="1"/>
</dbReference>